<keyword evidence="8 10" id="KW-0520">NAD</keyword>
<feature type="binding site" evidence="10">
    <location>
        <position position="12"/>
    </location>
    <ligand>
        <name>NAD(+)</name>
        <dbReference type="ChEBI" id="CHEBI:57540"/>
    </ligand>
</feature>
<gene>
    <name evidence="12" type="ORF">GT409_01570</name>
</gene>
<evidence type="ECO:0000256" key="9">
    <source>
        <dbReference type="PIRSR" id="PIRSR000094-2"/>
    </source>
</evidence>
<dbReference type="PIRSF" id="PIRSF000094">
    <property type="entry name" value="Enoyl-ACP_rdct"/>
    <property type="match status" value="1"/>
</dbReference>
<evidence type="ECO:0000256" key="5">
    <source>
        <dbReference type="ARBA" id="ARBA00023002"/>
    </source>
</evidence>
<keyword evidence="3 8" id="KW-0444">Lipid biosynthesis</keyword>
<feature type="binding site" evidence="9">
    <location>
        <position position="96"/>
    </location>
    <ligand>
        <name>substrate</name>
    </ligand>
</feature>
<keyword evidence="6" id="KW-0443">Lipid metabolism</keyword>
<comment type="similarity">
    <text evidence="2 8">Belongs to the short-chain dehydrogenases/reductases (SDR) family. FabI subfamily.</text>
</comment>
<keyword evidence="5 8" id="KW-0560">Oxidoreductase</keyword>
<feature type="binding site" evidence="10">
    <location>
        <begin position="18"/>
        <end position="19"/>
    </location>
    <ligand>
        <name>NAD(+)</name>
        <dbReference type="ChEBI" id="CHEBI:57540"/>
    </ligand>
</feature>
<dbReference type="Proteomes" id="UP000464954">
    <property type="component" value="Chromosome"/>
</dbReference>
<dbReference type="Gene3D" id="3.40.50.720">
    <property type="entry name" value="NAD(P)-binding Rossmann-like Domain"/>
    <property type="match status" value="1"/>
</dbReference>
<reference evidence="12 13" key="1">
    <citation type="submission" date="2020-01" db="EMBL/GenBank/DDBJ databases">
        <title>Ponticoccus aerotolerans gen. nov., sp. nov., an anaerobic bacterium and proposal of Ponticoccusceae fam. nov., Ponticoccusles ord. nov. and Ponticoccuse classis nov. in the phylum Kiritimatiellaeota.</title>
        <authorList>
            <person name="Zhou L.Y."/>
            <person name="Du Z.J."/>
        </authorList>
    </citation>
    <scope>NUCLEOTIDE SEQUENCE [LARGE SCALE GENOMIC DNA]</scope>
    <source>
        <strain evidence="12 13">S-5007</strain>
    </source>
</reference>
<keyword evidence="4" id="KW-0276">Fatty acid metabolism</keyword>
<evidence type="ECO:0000256" key="8">
    <source>
        <dbReference type="PIRNR" id="PIRNR000094"/>
    </source>
</evidence>
<dbReference type="KEGG" id="taer:GT409_01570"/>
<dbReference type="EC" id="1.3.1.9" evidence="8"/>
<feature type="binding site" evidence="10">
    <location>
        <position position="93"/>
    </location>
    <ligand>
        <name>NAD(+)</name>
        <dbReference type="ChEBI" id="CHEBI:57540"/>
    </ligand>
</feature>
<dbReference type="Pfam" id="PF13561">
    <property type="entry name" value="adh_short_C2"/>
    <property type="match status" value="1"/>
</dbReference>
<evidence type="ECO:0000256" key="11">
    <source>
        <dbReference type="SAM" id="MobiDB-lite"/>
    </source>
</evidence>
<evidence type="ECO:0000313" key="12">
    <source>
        <dbReference type="EMBL" id="QHI68191.1"/>
    </source>
</evidence>
<dbReference type="PANTHER" id="PTHR43159">
    <property type="entry name" value="ENOYL-[ACYL-CARRIER-PROTEIN] REDUCTASE"/>
    <property type="match status" value="1"/>
</dbReference>
<dbReference type="PRINTS" id="PR00081">
    <property type="entry name" value="GDHRDH"/>
</dbReference>
<dbReference type="InterPro" id="IPR002347">
    <property type="entry name" value="SDR_fam"/>
</dbReference>
<evidence type="ECO:0000313" key="13">
    <source>
        <dbReference type="Proteomes" id="UP000464954"/>
    </source>
</evidence>
<proteinExistence type="inferred from homology"/>
<dbReference type="GO" id="GO:0004318">
    <property type="term" value="F:enoyl-[acyl-carrier-protein] reductase (NADH) activity"/>
    <property type="evidence" value="ECO:0007669"/>
    <property type="project" value="UniProtKB-EC"/>
</dbReference>
<feature type="binding site" evidence="10">
    <location>
        <begin position="69"/>
        <end position="70"/>
    </location>
    <ligand>
        <name>NAD(+)</name>
        <dbReference type="ChEBI" id="CHEBI:57540"/>
    </ligand>
</feature>
<keyword evidence="7 8" id="KW-0275">Fatty acid biosynthesis</keyword>
<accession>A0A6P1M2Y0</accession>
<dbReference type="PANTHER" id="PTHR43159:SF2">
    <property type="entry name" value="ENOYL-[ACYL-CARRIER-PROTEIN] REDUCTASE [NADH], CHLOROPLASTIC"/>
    <property type="match status" value="1"/>
</dbReference>
<evidence type="ECO:0000256" key="1">
    <source>
        <dbReference type="ARBA" id="ARBA00005194"/>
    </source>
</evidence>
<evidence type="ECO:0000256" key="2">
    <source>
        <dbReference type="ARBA" id="ARBA00009233"/>
    </source>
</evidence>
<evidence type="ECO:0000256" key="4">
    <source>
        <dbReference type="ARBA" id="ARBA00022832"/>
    </source>
</evidence>
<dbReference type="EMBL" id="CP047593">
    <property type="protein sequence ID" value="QHI68191.1"/>
    <property type="molecule type" value="Genomic_DNA"/>
</dbReference>
<feature type="region of interest" description="Disordered" evidence="11">
    <location>
        <begin position="269"/>
        <end position="294"/>
    </location>
</feature>
<evidence type="ECO:0000256" key="3">
    <source>
        <dbReference type="ARBA" id="ARBA00022516"/>
    </source>
</evidence>
<dbReference type="RefSeq" id="WP_160626257.1">
    <property type="nucleotide sequence ID" value="NZ_CP047593.1"/>
</dbReference>
<name>A0A6P1M2Y0_9BACT</name>
<evidence type="ECO:0000256" key="7">
    <source>
        <dbReference type="ARBA" id="ARBA00023160"/>
    </source>
</evidence>
<dbReference type="InterPro" id="IPR036291">
    <property type="entry name" value="NAD(P)-bd_dom_sf"/>
</dbReference>
<keyword evidence="13" id="KW-1185">Reference proteome</keyword>
<feature type="binding site" evidence="10">
    <location>
        <position position="39"/>
    </location>
    <ligand>
        <name>NAD(+)</name>
        <dbReference type="ChEBI" id="CHEBI:57540"/>
    </ligand>
</feature>
<organism evidence="12 13">
    <name type="scientific">Tichowtungia aerotolerans</name>
    <dbReference type="NCBI Taxonomy" id="2697043"/>
    <lineage>
        <taxon>Bacteria</taxon>
        <taxon>Pseudomonadati</taxon>
        <taxon>Kiritimatiellota</taxon>
        <taxon>Tichowtungiia</taxon>
        <taxon>Tichowtungiales</taxon>
        <taxon>Tichowtungiaceae</taxon>
        <taxon>Tichowtungia</taxon>
    </lineage>
</organism>
<dbReference type="GO" id="GO:0006633">
    <property type="term" value="P:fatty acid biosynthetic process"/>
    <property type="evidence" value="ECO:0007669"/>
    <property type="project" value="UniProtKB-KW"/>
</dbReference>
<comment type="pathway">
    <text evidence="1">Lipid metabolism; fatty acid biosynthesis.</text>
</comment>
<dbReference type="SUPFAM" id="SSF51735">
    <property type="entry name" value="NAD(P)-binding Rossmann-fold domains"/>
    <property type="match status" value="1"/>
</dbReference>
<protein>
    <recommendedName>
        <fullName evidence="8">Enoyl-[acyl-carrier-protein] reductase [NADH]</fullName>
        <ecNumber evidence="8">1.3.1.9</ecNumber>
    </recommendedName>
</protein>
<evidence type="ECO:0000256" key="6">
    <source>
        <dbReference type="ARBA" id="ARBA00023098"/>
    </source>
</evidence>
<comment type="catalytic activity">
    <reaction evidence="8">
        <text>a 2,3-saturated acyl-[ACP] + NAD(+) = a (2E)-enoyl-[ACP] + NADH + H(+)</text>
        <dbReference type="Rhea" id="RHEA:10240"/>
        <dbReference type="Rhea" id="RHEA-COMP:9925"/>
        <dbReference type="Rhea" id="RHEA-COMP:9926"/>
        <dbReference type="ChEBI" id="CHEBI:15378"/>
        <dbReference type="ChEBI" id="CHEBI:57540"/>
        <dbReference type="ChEBI" id="CHEBI:57945"/>
        <dbReference type="ChEBI" id="CHEBI:78784"/>
        <dbReference type="ChEBI" id="CHEBI:78785"/>
        <dbReference type="EC" id="1.3.1.9"/>
    </reaction>
</comment>
<sequence length="294" mass="32615">MIKKGGTYVVMGLLNTDSIAYATGKMIEDLGGKVIYTVQNERMKRVFFDRGCSDLPQEIKDEMDIRYCDVTIENEVRNLFDGIDSLDGVVHSIGFANPKTCLGDKVYTNAFEDIKQGFHISCASLATVAEFAQQKMNKGGSVVTLSFASQLAFPYYNWMGVNKAALEALVRALAREYGREHVRVNAVSAGPLATKAAKSIPHFAHLARTWKKISPLPWDVINDKQEVANTVVFMLGEYSKKITGQTIYVDGGASAVGGELLKHEKPFKTMPAKKKKAAQERLERMRALQKSHQQ</sequence>
<feature type="compositionally biased region" description="Basic and acidic residues" evidence="11">
    <location>
        <begin position="277"/>
        <end position="286"/>
    </location>
</feature>
<feature type="binding site" evidence="10">
    <location>
        <position position="163"/>
    </location>
    <ligand>
        <name>NAD(+)</name>
        <dbReference type="ChEBI" id="CHEBI:57540"/>
    </ligand>
</feature>
<dbReference type="AlphaFoldDB" id="A0A6P1M2Y0"/>
<evidence type="ECO:0000256" key="10">
    <source>
        <dbReference type="PIRSR" id="PIRSR000094-3"/>
    </source>
</evidence>
<dbReference type="InterPro" id="IPR014358">
    <property type="entry name" value="Enoyl-ACP_Rdtase_NADH"/>
</dbReference>